<sequence length="40" mass="4930">MRIVELEMELDLKDERVEGLNAELNERVLEIMHADRHYYR</sequence>
<protein>
    <submittedName>
        <fullName evidence="1">Uncharacterized protein</fullName>
    </submittedName>
</protein>
<evidence type="ECO:0000313" key="1">
    <source>
        <dbReference type="EMBL" id="CAK5070976.1"/>
    </source>
</evidence>
<reference evidence="1" key="1">
    <citation type="submission" date="2023-11" db="EMBL/GenBank/DDBJ databases">
        <authorList>
            <person name="Poullet M."/>
        </authorList>
    </citation>
    <scope>NUCLEOTIDE SEQUENCE</scope>
    <source>
        <strain evidence="1">E1834</strain>
    </source>
</reference>
<keyword evidence="2" id="KW-1185">Reference proteome</keyword>
<organism evidence="1 2">
    <name type="scientific">Meloidogyne enterolobii</name>
    <name type="common">Root-knot nematode worm</name>
    <name type="synonym">Meloidogyne mayaguensis</name>
    <dbReference type="NCBI Taxonomy" id="390850"/>
    <lineage>
        <taxon>Eukaryota</taxon>
        <taxon>Metazoa</taxon>
        <taxon>Ecdysozoa</taxon>
        <taxon>Nematoda</taxon>
        <taxon>Chromadorea</taxon>
        <taxon>Rhabditida</taxon>
        <taxon>Tylenchina</taxon>
        <taxon>Tylenchomorpha</taxon>
        <taxon>Tylenchoidea</taxon>
        <taxon>Meloidogynidae</taxon>
        <taxon>Meloidogyninae</taxon>
        <taxon>Meloidogyne</taxon>
    </lineage>
</organism>
<dbReference type="EMBL" id="CAVMJV010000022">
    <property type="protein sequence ID" value="CAK5070976.1"/>
    <property type="molecule type" value="Genomic_DNA"/>
</dbReference>
<comment type="caution">
    <text evidence="1">The sequence shown here is derived from an EMBL/GenBank/DDBJ whole genome shotgun (WGS) entry which is preliminary data.</text>
</comment>
<dbReference type="Proteomes" id="UP001497535">
    <property type="component" value="Unassembled WGS sequence"/>
</dbReference>
<proteinExistence type="predicted"/>
<accession>A0ACB0Z0E3</accession>
<gene>
    <name evidence="1" type="ORF">MENTE1834_LOCUS18773</name>
</gene>
<name>A0ACB0Z0E3_MELEN</name>
<evidence type="ECO:0000313" key="2">
    <source>
        <dbReference type="Proteomes" id="UP001497535"/>
    </source>
</evidence>